<keyword evidence="2" id="KW-1185">Reference proteome</keyword>
<dbReference type="AlphaFoldDB" id="A0A6G1GXP3"/>
<sequence length="293" mass="33181">MARDGKVARKDSTRLGLGYSGLHLVDGRTDGATWSTHDKLSVFSSYPSFIGFFGTDFDSSFSVQCFSDSGIRSVRFGSQVRVPSWKALGHGSRCLNPGSHFGSHFGFGVLAKPKEWIGLDWDGDNERLSSLTGILEPGLSFSLLRHDCYEGYWKEEGHMGGMRERVWGVYIFWKMIGLSCLLEGRGDGDTFFQFHCTFFLISWLILDLDLHPFNRPKLFLPHNLFQTSPFPSLVFEQQPSFQNPRHAISAGKQTREQCALLGTSSPSIKSIHVYQFYSRDGEKRKPDDDENRR</sequence>
<protein>
    <submittedName>
        <fullName evidence="1">Uncharacterized protein</fullName>
    </submittedName>
</protein>
<reference evidence="1" key="1">
    <citation type="journal article" date="2020" name="Stud. Mycol.">
        <title>101 Dothideomycetes genomes: a test case for predicting lifestyles and emergence of pathogens.</title>
        <authorList>
            <person name="Haridas S."/>
            <person name="Albert R."/>
            <person name="Binder M."/>
            <person name="Bloem J."/>
            <person name="Labutti K."/>
            <person name="Salamov A."/>
            <person name="Andreopoulos B."/>
            <person name="Baker S."/>
            <person name="Barry K."/>
            <person name="Bills G."/>
            <person name="Bluhm B."/>
            <person name="Cannon C."/>
            <person name="Castanera R."/>
            <person name="Culley D."/>
            <person name="Daum C."/>
            <person name="Ezra D."/>
            <person name="Gonzalez J."/>
            <person name="Henrissat B."/>
            <person name="Kuo A."/>
            <person name="Liang C."/>
            <person name="Lipzen A."/>
            <person name="Lutzoni F."/>
            <person name="Magnuson J."/>
            <person name="Mondo S."/>
            <person name="Nolan M."/>
            <person name="Ohm R."/>
            <person name="Pangilinan J."/>
            <person name="Park H.-J."/>
            <person name="Ramirez L."/>
            <person name="Alfaro M."/>
            <person name="Sun H."/>
            <person name="Tritt A."/>
            <person name="Yoshinaga Y."/>
            <person name="Zwiers L.-H."/>
            <person name="Turgeon B."/>
            <person name="Goodwin S."/>
            <person name="Spatafora J."/>
            <person name="Crous P."/>
            <person name="Grigoriev I."/>
        </authorList>
    </citation>
    <scope>NUCLEOTIDE SEQUENCE</scope>
    <source>
        <strain evidence="1">CBS 113979</strain>
    </source>
</reference>
<name>A0A6G1GXP3_9PEZI</name>
<evidence type="ECO:0000313" key="1">
    <source>
        <dbReference type="EMBL" id="KAF1985519.1"/>
    </source>
</evidence>
<evidence type="ECO:0000313" key="2">
    <source>
        <dbReference type="Proteomes" id="UP000800041"/>
    </source>
</evidence>
<proteinExistence type="predicted"/>
<organism evidence="1 2">
    <name type="scientific">Aulographum hederae CBS 113979</name>
    <dbReference type="NCBI Taxonomy" id="1176131"/>
    <lineage>
        <taxon>Eukaryota</taxon>
        <taxon>Fungi</taxon>
        <taxon>Dikarya</taxon>
        <taxon>Ascomycota</taxon>
        <taxon>Pezizomycotina</taxon>
        <taxon>Dothideomycetes</taxon>
        <taxon>Pleosporomycetidae</taxon>
        <taxon>Aulographales</taxon>
        <taxon>Aulographaceae</taxon>
    </lineage>
</organism>
<dbReference type="EMBL" id="ML977161">
    <property type="protein sequence ID" value="KAF1985519.1"/>
    <property type="molecule type" value="Genomic_DNA"/>
</dbReference>
<accession>A0A6G1GXP3</accession>
<gene>
    <name evidence="1" type="ORF">K402DRAFT_103175</name>
</gene>
<dbReference type="Proteomes" id="UP000800041">
    <property type="component" value="Unassembled WGS sequence"/>
</dbReference>